<accession>A0A382Y3F8</accession>
<organism evidence="1">
    <name type="scientific">marine metagenome</name>
    <dbReference type="NCBI Taxonomy" id="408172"/>
    <lineage>
        <taxon>unclassified sequences</taxon>
        <taxon>metagenomes</taxon>
        <taxon>ecological metagenomes</taxon>
    </lineage>
</organism>
<proteinExistence type="predicted"/>
<reference evidence="1" key="1">
    <citation type="submission" date="2018-05" db="EMBL/GenBank/DDBJ databases">
        <authorList>
            <person name="Lanie J.A."/>
            <person name="Ng W.-L."/>
            <person name="Kazmierczak K.M."/>
            <person name="Andrzejewski T.M."/>
            <person name="Davidsen T.M."/>
            <person name="Wayne K.J."/>
            <person name="Tettelin H."/>
            <person name="Glass J.I."/>
            <person name="Rusch D."/>
            <person name="Podicherti R."/>
            <person name="Tsui H.-C.T."/>
            <person name="Winkler M.E."/>
        </authorList>
    </citation>
    <scope>NUCLEOTIDE SEQUENCE</scope>
</reference>
<gene>
    <name evidence="1" type="ORF">METZ01_LOCUS430741</name>
</gene>
<sequence>MPGIPHEIEKVLKNRWFTLPLCKINVKKNYYVKE</sequence>
<dbReference type="AlphaFoldDB" id="A0A382Y3F8"/>
<protein>
    <submittedName>
        <fullName evidence="1">Uncharacterized protein</fullName>
    </submittedName>
</protein>
<name>A0A382Y3F8_9ZZZZ</name>
<evidence type="ECO:0000313" key="1">
    <source>
        <dbReference type="EMBL" id="SVD77887.1"/>
    </source>
</evidence>
<dbReference type="EMBL" id="UINC01172687">
    <property type="protein sequence ID" value="SVD77887.1"/>
    <property type="molecule type" value="Genomic_DNA"/>
</dbReference>